<feature type="transmembrane region" description="Helical" evidence="1">
    <location>
        <begin position="138"/>
        <end position="156"/>
    </location>
</feature>
<sequence length="159" mass="17046">MTVDTQDKLTAGQGVPRLAQWLGLAGLLPQAIAVGLAIYGGAWGWIALAAGFGYAALIFSFLGGVWFGQGIRSALVSPWVYPVSVLPSLIALGLYLPWTFGADWPGPSLLWLGLFLCLSPLVDRALKFEGPEWLALRWRLSLGLGGMTIVLALLAMDQY</sequence>
<feature type="transmembrane region" description="Helical" evidence="1">
    <location>
        <begin position="21"/>
        <end position="39"/>
    </location>
</feature>
<evidence type="ECO:0000313" key="3">
    <source>
        <dbReference type="Proteomes" id="UP000446786"/>
    </source>
</evidence>
<evidence type="ECO:0000313" key="2">
    <source>
        <dbReference type="EMBL" id="MXP32177.1"/>
    </source>
</evidence>
<dbReference type="EMBL" id="WTYE01000001">
    <property type="protein sequence ID" value="MXP32177.1"/>
    <property type="molecule type" value="Genomic_DNA"/>
</dbReference>
<proteinExistence type="predicted"/>
<dbReference type="Proteomes" id="UP000446786">
    <property type="component" value="Unassembled WGS sequence"/>
</dbReference>
<gene>
    <name evidence="2" type="ORF">GRI94_10130</name>
</gene>
<feature type="transmembrane region" description="Helical" evidence="1">
    <location>
        <begin position="79"/>
        <end position="96"/>
    </location>
</feature>
<dbReference type="OrthoDB" id="5297436at2"/>
<reference evidence="2 3" key="1">
    <citation type="submission" date="2019-12" db="EMBL/GenBank/DDBJ databases">
        <title>Genomic-based taxomic classification of the family Erythrobacteraceae.</title>
        <authorList>
            <person name="Xu L."/>
        </authorList>
    </citation>
    <scope>NUCLEOTIDE SEQUENCE [LARGE SCALE GENOMIC DNA]</scope>
    <source>
        <strain evidence="2 3">JCM 16677</strain>
    </source>
</reference>
<protein>
    <submittedName>
        <fullName evidence="2">DUF3429 family protein</fullName>
    </submittedName>
</protein>
<organism evidence="2 3">
    <name type="scientific">Parerythrobacter jejuensis</name>
    <dbReference type="NCBI Taxonomy" id="795812"/>
    <lineage>
        <taxon>Bacteria</taxon>
        <taxon>Pseudomonadati</taxon>
        <taxon>Pseudomonadota</taxon>
        <taxon>Alphaproteobacteria</taxon>
        <taxon>Sphingomonadales</taxon>
        <taxon>Erythrobacteraceae</taxon>
        <taxon>Parerythrobacter</taxon>
    </lineage>
</organism>
<name>A0A845AS21_9SPHN</name>
<dbReference type="AlphaFoldDB" id="A0A845AS21"/>
<dbReference type="InterPro" id="IPR021836">
    <property type="entry name" value="DUF3429"/>
</dbReference>
<keyword evidence="1" id="KW-1133">Transmembrane helix</keyword>
<keyword evidence="1" id="KW-0472">Membrane</keyword>
<feature type="transmembrane region" description="Helical" evidence="1">
    <location>
        <begin position="108"/>
        <end position="126"/>
    </location>
</feature>
<keyword evidence="3" id="KW-1185">Reference proteome</keyword>
<evidence type="ECO:0000256" key="1">
    <source>
        <dbReference type="SAM" id="Phobius"/>
    </source>
</evidence>
<keyword evidence="1" id="KW-0812">Transmembrane</keyword>
<feature type="transmembrane region" description="Helical" evidence="1">
    <location>
        <begin position="45"/>
        <end position="67"/>
    </location>
</feature>
<accession>A0A845AS21</accession>
<comment type="caution">
    <text evidence="2">The sequence shown here is derived from an EMBL/GenBank/DDBJ whole genome shotgun (WGS) entry which is preliminary data.</text>
</comment>
<dbReference type="Pfam" id="PF11911">
    <property type="entry name" value="DUF3429"/>
    <property type="match status" value="1"/>
</dbReference>